<dbReference type="InterPro" id="IPR000683">
    <property type="entry name" value="Gfo/Idh/MocA-like_OxRdtase_N"/>
</dbReference>
<dbReference type="Proteomes" id="UP001575105">
    <property type="component" value="Unassembled WGS sequence"/>
</dbReference>
<comment type="caution">
    <text evidence="4">The sequence shown here is derived from an EMBL/GenBank/DDBJ whole genome shotgun (WGS) entry which is preliminary data.</text>
</comment>
<dbReference type="Pfam" id="PF22725">
    <property type="entry name" value="GFO_IDH_MocA_C3"/>
    <property type="match status" value="1"/>
</dbReference>
<dbReference type="Gene3D" id="3.40.50.720">
    <property type="entry name" value="NAD(P)-binding Rossmann-like Domain"/>
    <property type="match status" value="1"/>
</dbReference>
<dbReference type="SUPFAM" id="SSF51735">
    <property type="entry name" value="NAD(P)-binding Rossmann-fold domains"/>
    <property type="match status" value="1"/>
</dbReference>
<dbReference type="InterPro" id="IPR055170">
    <property type="entry name" value="GFO_IDH_MocA-like_dom"/>
</dbReference>
<dbReference type="RefSeq" id="WP_425344772.1">
    <property type="nucleotide sequence ID" value="NZ_JBGUBD010000003.1"/>
</dbReference>
<proteinExistence type="predicted"/>
<keyword evidence="5" id="KW-1185">Reference proteome</keyword>
<dbReference type="PANTHER" id="PTHR43818:SF11">
    <property type="entry name" value="BCDNA.GH03377"/>
    <property type="match status" value="1"/>
</dbReference>
<dbReference type="InterPro" id="IPR008928">
    <property type="entry name" value="6-hairpin_glycosidase_sf"/>
</dbReference>
<dbReference type="Pfam" id="PF01408">
    <property type="entry name" value="GFO_IDH_MocA"/>
    <property type="match status" value="1"/>
</dbReference>
<name>A0ABV4U3F5_9BACT</name>
<sequence>MTTEASADAGKGARWEPFPEIDLRQLRALTDDTGIFQHAQYAVPDPHHGYCIDDNARALIAGLLHAQLRGYDEQVVPIQRYLSFLVYAFNPETGKFRNFMGYDRRWLEPVGSQDSQGRTIWALGLAAQTAPLDTLRDLASDLFRRALGKVEELAFLRSKAFAVLGLDAYLQHEANDHAQLVRDRFANELYEAWREHADDDWPWWEDTVTYDNAKLSHALLVAGQSMGRPEMVEAGLKSLRWLLDVQRAADGHLSIIGNQGWLKRGAERAPFDQQPLEAYALVDGCLTAAQATGEQDWADEAWRCFEWFRGRNDLSVSLYHDPTGGCQDGLEAGGPNANQGAESSLAYLLSVLELHRFREQRRGRIAVAGPKTLGYAIVGVSKFARFCLDNYGELDGLKPVAVWNRTTSKAKQLADERGLKAYDTLEQMFDDPSVHVVHIATIPSLHAEQAIAALRRGKHVLCEKPLATNLVDAQQMIQAAAERDRQLGVNFMMRYGPLALPVRELLKSGVLGSPIRGAFTNRAGDAGLPKEHWFWDEQQSGGIFIEHGVHFFDLVGWWLGDSDAQVQHATRLRRPNADVIDQVTCEARYGQQTTVSYYHGFLQPTPLDEQDFRLVCERGQLTLRGWVAHTLEVEALLDESGLEQLKQLLPGAAVTPIERLTGDAREGKARWHDWSATGVYRVNWQPEGADGQHLYGQALRTLMNDLIDAIRQPGHRPRVNAADGRAALEMAVNADRHAKGMGS</sequence>
<dbReference type="SUPFAM" id="SSF48208">
    <property type="entry name" value="Six-hairpin glycosidases"/>
    <property type="match status" value="1"/>
</dbReference>
<accession>A0ABV4U3F5</accession>
<evidence type="ECO:0000256" key="1">
    <source>
        <dbReference type="ARBA" id="ARBA00023002"/>
    </source>
</evidence>
<dbReference type="EMBL" id="JBGUBD010000003">
    <property type="protein sequence ID" value="MFA9477847.1"/>
    <property type="molecule type" value="Genomic_DNA"/>
</dbReference>
<evidence type="ECO:0000313" key="4">
    <source>
        <dbReference type="EMBL" id="MFA9477847.1"/>
    </source>
</evidence>
<feature type="domain" description="GFO/IDH/MocA-like oxidoreductase" evidence="3">
    <location>
        <begin position="502"/>
        <end position="621"/>
    </location>
</feature>
<feature type="domain" description="Gfo/Idh/MocA-like oxidoreductase N-terminal" evidence="2">
    <location>
        <begin position="374"/>
        <end position="491"/>
    </location>
</feature>
<gene>
    <name evidence="4" type="ORF">ACERK3_06005</name>
</gene>
<dbReference type="SUPFAM" id="SSF55347">
    <property type="entry name" value="Glyceraldehyde-3-phosphate dehydrogenase-like, C-terminal domain"/>
    <property type="match status" value="1"/>
</dbReference>
<evidence type="ECO:0000259" key="2">
    <source>
        <dbReference type="Pfam" id="PF01408"/>
    </source>
</evidence>
<dbReference type="Gene3D" id="3.30.360.10">
    <property type="entry name" value="Dihydrodipicolinate Reductase, domain 2"/>
    <property type="match status" value="1"/>
</dbReference>
<protein>
    <submittedName>
        <fullName evidence="4">Gfo/Idh/MocA family oxidoreductase</fullName>
    </submittedName>
</protein>
<evidence type="ECO:0000259" key="3">
    <source>
        <dbReference type="Pfam" id="PF22725"/>
    </source>
</evidence>
<keyword evidence="1" id="KW-0560">Oxidoreductase</keyword>
<organism evidence="4 5">
    <name type="scientific">Natronomicrosphaera hydrolytica</name>
    <dbReference type="NCBI Taxonomy" id="3242702"/>
    <lineage>
        <taxon>Bacteria</taxon>
        <taxon>Pseudomonadati</taxon>
        <taxon>Planctomycetota</taxon>
        <taxon>Phycisphaerae</taxon>
        <taxon>Phycisphaerales</taxon>
        <taxon>Phycisphaeraceae</taxon>
        <taxon>Natronomicrosphaera</taxon>
    </lineage>
</organism>
<dbReference type="PANTHER" id="PTHR43818">
    <property type="entry name" value="BCDNA.GH03377"/>
    <property type="match status" value="1"/>
</dbReference>
<evidence type="ECO:0000313" key="5">
    <source>
        <dbReference type="Proteomes" id="UP001575105"/>
    </source>
</evidence>
<dbReference type="InterPro" id="IPR050463">
    <property type="entry name" value="Gfo/Idh/MocA_oxidrdct_glycsds"/>
</dbReference>
<reference evidence="4 5" key="1">
    <citation type="submission" date="2024-08" db="EMBL/GenBank/DDBJ databases">
        <title>Whole-genome sequencing of halo(alkali)philic microorganisms from hypersaline lakes.</title>
        <authorList>
            <person name="Sorokin D.Y."/>
            <person name="Merkel A.Y."/>
            <person name="Messina E."/>
            <person name="Yakimov M."/>
        </authorList>
    </citation>
    <scope>NUCLEOTIDE SEQUENCE [LARGE SCALE GENOMIC DNA]</scope>
    <source>
        <strain evidence="4 5">AB-hyl4</strain>
    </source>
</reference>
<dbReference type="InterPro" id="IPR036291">
    <property type="entry name" value="NAD(P)-bd_dom_sf"/>
</dbReference>